<gene>
    <name evidence="2" type="ORF">BJ508DRAFT_391</name>
</gene>
<sequence length="239" mass="27679">MGQWKLTVATHTHTRPMMSRGPRIVRLADWGDAITNGLFSSSFHRHLHNTLPKCDVPPRKSSAHKEGHVVVVRWRLIRRFILLFCSPSKRQSWHAIRSLPTHPRCLVGPRPGLRYESFTWPNGKLHEVTFLTLVVPVERECQKKVFRIEFPRSPFEPVRPNKRFQDDLDSSTIHDSTNTKSSSRTVQSRYLHSVFTLCKSGLYQSHKPLMACRVVVWLAVQDGKWFCLYPVVNCMGKNL</sequence>
<evidence type="ECO:0000313" key="2">
    <source>
        <dbReference type="EMBL" id="RPA87921.1"/>
    </source>
</evidence>
<protein>
    <submittedName>
        <fullName evidence="2">Uncharacterized protein</fullName>
    </submittedName>
</protein>
<dbReference type="Proteomes" id="UP000275078">
    <property type="component" value="Unassembled WGS sequence"/>
</dbReference>
<evidence type="ECO:0000256" key="1">
    <source>
        <dbReference type="SAM" id="MobiDB-lite"/>
    </source>
</evidence>
<accession>A0A3N4IUI5</accession>
<dbReference type="AlphaFoldDB" id="A0A3N4IUI5"/>
<keyword evidence="3" id="KW-1185">Reference proteome</keyword>
<feature type="region of interest" description="Disordered" evidence="1">
    <location>
        <begin position="161"/>
        <end position="181"/>
    </location>
</feature>
<evidence type="ECO:0000313" key="3">
    <source>
        <dbReference type="Proteomes" id="UP000275078"/>
    </source>
</evidence>
<dbReference type="EMBL" id="ML119645">
    <property type="protein sequence ID" value="RPA87921.1"/>
    <property type="molecule type" value="Genomic_DNA"/>
</dbReference>
<reference evidence="2 3" key="1">
    <citation type="journal article" date="2018" name="Nat. Ecol. Evol.">
        <title>Pezizomycetes genomes reveal the molecular basis of ectomycorrhizal truffle lifestyle.</title>
        <authorList>
            <person name="Murat C."/>
            <person name="Payen T."/>
            <person name="Noel B."/>
            <person name="Kuo A."/>
            <person name="Morin E."/>
            <person name="Chen J."/>
            <person name="Kohler A."/>
            <person name="Krizsan K."/>
            <person name="Balestrini R."/>
            <person name="Da Silva C."/>
            <person name="Montanini B."/>
            <person name="Hainaut M."/>
            <person name="Levati E."/>
            <person name="Barry K.W."/>
            <person name="Belfiori B."/>
            <person name="Cichocki N."/>
            <person name="Clum A."/>
            <person name="Dockter R.B."/>
            <person name="Fauchery L."/>
            <person name="Guy J."/>
            <person name="Iotti M."/>
            <person name="Le Tacon F."/>
            <person name="Lindquist E.A."/>
            <person name="Lipzen A."/>
            <person name="Malagnac F."/>
            <person name="Mello A."/>
            <person name="Molinier V."/>
            <person name="Miyauchi S."/>
            <person name="Poulain J."/>
            <person name="Riccioni C."/>
            <person name="Rubini A."/>
            <person name="Sitrit Y."/>
            <person name="Splivallo R."/>
            <person name="Traeger S."/>
            <person name="Wang M."/>
            <person name="Zifcakova L."/>
            <person name="Wipf D."/>
            <person name="Zambonelli A."/>
            <person name="Paolocci F."/>
            <person name="Nowrousian M."/>
            <person name="Ottonello S."/>
            <person name="Baldrian P."/>
            <person name="Spatafora J.W."/>
            <person name="Henrissat B."/>
            <person name="Nagy L.G."/>
            <person name="Aury J.M."/>
            <person name="Wincker P."/>
            <person name="Grigoriev I.V."/>
            <person name="Bonfante P."/>
            <person name="Martin F.M."/>
        </authorList>
    </citation>
    <scope>NUCLEOTIDE SEQUENCE [LARGE SCALE GENOMIC DNA]</scope>
    <source>
        <strain evidence="2 3">RN42</strain>
    </source>
</reference>
<proteinExistence type="predicted"/>
<organism evidence="2 3">
    <name type="scientific">Ascobolus immersus RN42</name>
    <dbReference type="NCBI Taxonomy" id="1160509"/>
    <lineage>
        <taxon>Eukaryota</taxon>
        <taxon>Fungi</taxon>
        <taxon>Dikarya</taxon>
        <taxon>Ascomycota</taxon>
        <taxon>Pezizomycotina</taxon>
        <taxon>Pezizomycetes</taxon>
        <taxon>Pezizales</taxon>
        <taxon>Ascobolaceae</taxon>
        <taxon>Ascobolus</taxon>
    </lineage>
</organism>
<name>A0A3N4IUI5_ASCIM</name>
<feature type="compositionally biased region" description="Polar residues" evidence="1">
    <location>
        <begin position="170"/>
        <end position="181"/>
    </location>
</feature>